<evidence type="ECO:0000256" key="6">
    <source>
        <dbReference type="ARBA" id="ARBA00022679"/>
    </source>
</evidence>
<dbReference type="eggNOG" id="COG2205">
    <property type="taxonomic scope" value="Bacteria"/>
</dbReference>
<dbReference type="InterPro" id="IPR003594">
    <property type="entry name" value="HATPase_dom"/>
</dbReference>
<name>D8JXP4_HYPDA</name>
<keyword evidence="18" id="KW-1185">Reference proteome</keyword>
<dbReference type="GO" id="GO:0009927">
    <property type="term" value="F:histidine phosphotransfer kinase activity"/>
    <property type="evidence" value="ECO:0007669"/>
    <property type="project" value="TreeGrafter"/>
</dbReference>
<keyword evidence="8 17" id="KW-0418">Kinase</keyword>
<dbReference type="SMART" id="SM00388">
    <property type="entry name" value="HisKA"/>
    <property type="match status" value="1"/>
</dbReference>
<dbReference type="Pfam" id="PF02743">
    <property type="entry name" value="dCache_1"/>
    <property type="match status" value="1"/>
</dbReference>
<evidence type="ECO:0000259" key="16">
    <source>
        <dbReference type="PROSITE" id="PS50885"/>
    </source>
</evidence>
<gene>
    <name evidence="17" type="ordered locus">Hden_3434</name>
</gene>
<dbReference type="CDD" id="cd00082">
    <property type="entry name" value="HisKA"/>
    <property type="match status" value="1"/>
</dbReference>
<feature type="domain" description="Histidine kinase" evidence="14">
    <location>
        <begin position="436"/>
        <end position="649"/>
    </location>
</feature>
<dbReference type="PANTHER" id="PTHR43047">
    <property type="entry name" value="TWO-COMPONENT HISTIDINE PROTEIN KINASE"/>
    <property type="match status" value="1"/>
</dbReference>
<evidence type="ECO:0000313" key="17">
    <source>
        <dbReference type="EMBL" id="ADJ25225.1"/>
    </source>
</evidence>
<evidence type="ECO:0000256" key="13">
    <source>
        <dbReference type="SAM" id="Phobius"/>
    </source>
</evidence>
<dbReference type="Gene3D" id="1.10.287.130">
    <property type="match status" value="1"/>
</dbReference>
<dbReference type="PANTHER" id="PTHR43047:SF9">
    <property type="entry name" value="HISTIDINE KINASE"/>
    <property type="match status" value="1"/>
</dbReference>
<evidence type="ECO:0000259" key="15">
    <source>
        <dbReference type="PROSITE" id="PS50110"/>
    </source>
</evidence>
<dbReference type="Gene3D" id="6.10.340.10">
    <property type="match status" value="1"/>
</dbReference>
<dbReference type="EMBL" id="CP002083">
    <property type="protein sequence ID" value="ADJ25225.1"/>
    <property type="molecule type" value="Genomic_DNA"/>
</dbReference>
<keyword evidence="5 11" id="KW-0597">Phosphoprotein</keyword>
<dbReference type="InterPro" id="IPR001789">
    <property type="entry name" value="Sig_transdc_resp-reg_receiver"/>
</dbReference>
<dbReference type="PRINTS" id="PR00344">
    <property type="entry name" value="BCTRLSENSOR"/>
</dbReference>
<evidence type="ECO:0000313" key="18">
    <source>
        <dbReference type="Proteomes" id="UP000002033"/>
    </source>
</evidence>
<dbReference type="PROSITE" id="PS50110">
    <property type="entry name" value="RESPONSE_REGULATORY"/>
    <property type="match status" value="1"/>
</dbReference>
<dbReference type="InterPro" id="IPR003661">
    <property type="entry name" value="HisK_dim/P_dom"/>
</dbReference>
<accession>D8JXP4</accession>
<dbReference type="GO" id="GO:0005886">
    <property type="term" value="C:plasma membrane"/>
    <property type="evidence" value="ECO:0007669"/>
    <property type="project" value="UniProtKB-SubCell"/>
</dbReference>
<feature type="coiled-coil region" evidence="12">
    <location>
        <begin position="406"/>
        <end position="436"/>
    </location>
</feature>
<dbReference type="InterPro" id="IPR004358">
    <property type="entry name" value="Sig_transdc_His_kin-like_C"/>
</dbReference>
<keyword evidence="6" id="KW-0808">Transferase</keyword>
<dbReference type="Gene3D" id="3.30.565.10">
    <property type="entry name" value="Histidine kinase-like ATPase, C-terminal domain"/>
    <property type="match status" value="1"/>
</dbReference>
<feature type="domain" description="Response regulatory" evidence="15">
    <location>
        <begin position="671"/>
        <end position="787"/>
    </location>
</feature>
<dbReference type="Proteomes" id="UP000002033">
    <property type="component" value="Chromosome"/>
</dbReference>
<keyword evidence="10 13" id="KW-0472">Membrane</keyword>
<dbReference type="Pfam" id="PF02518">
    <property type="entry name" value="HATPase_c"/>
    <property type="match status" value="1"/>
</dbReference>
<sequence>MQTGLISDPIGFQAAAGPAEDGHPMRRVSLKVLIAAAISVVSLLLTAAVSYVIAHDAVKRLELQIGRSLALLADEMQDKLDRAMFERLQSLEDMTEIAKIPSKTETPASLRAALERFQTAYADYSWIGFVNSEGRIESSTGGVREGQNVKDQEWYKKGLDEPYVGDVKVGESGPEKSSSGRVTDFIDLAVPVFNDDETLGVLGATLSADWAEEVKDTLLGSMKNSIHADVIVLNDKKQILFGPDDIPGQKLDLPSINDARAGVASFAVEQWPDGQSYVTGFSKSDGYRSYPGLHWIVLIRESQTLAFEPVRSLQRNIVLWGIAFSALAAILAWMLAGKLSRPLLQLADAAEGLRRGRQVDFPAVDGYDEARVLAQSLRSMVAELGAQRASLAAANQTLESQVRERTQRLAEQNIGLERAKAEAEQATEAKSRFLAAASHDLRQPLYALTLFARALSRRVQSGEATTLVAQMEEGLHGLKGMFDALLNVSRLDAKLIEPTKVAVSVADVIERVSVGFKVEAEQNGLKFLSRSQNWTLETDPALLETIIRNLVSNALKFTHEGGVILAARRRNGQRMIDVYDSGPGLSAEQHEKIFEEFSRNDQRARGANDGLGLGLSIARRYADLLGMRIVVCSRWQKGSRFTIVLPPQRVIEAMPPAVGASKDEAEIHGFRILVLDDEELIVAALSRDLRDRGNVVYGYQRAADAEAAFADGLTIDVAILDFDLRDRETGLEFISRMSHETGRFIPALVLSGGTDSVTLATLAKSGRPWLTKPADPELIVATLHAVIKAGRAAARQPAAEEHVGSD</sequence>
<feature type="transmembrane region" description="Helical" evidence="13">
    <location>
        <begin position="32"/>
        <end position="54"/>
    </location>
</feature>
<dbReference type="SMART" id="SM00387">
    <property type="entry name" value="HATPase_c"/>
    <property type="match status" value="1"/>
</dbReference>
<evidence type="ECO:0000256" key="4">
    <source>
        <dbReference type="ARBA" id="ARBA00022475"/>
    </source>
</evidence>
<reference evidence="18" key="1">
    <citation type="journal article" date="2011" name="J. Bacteriol.">
        <title>Genome sequences of eight morphologically diverse alphaproteobacteria.</title>
        <authorList>
            <consortium name="US DOE Joint Genome Institute"/>
            <person name="Brown P.J."/>
            <person name="Kysela D.T."/>
            <person name="Buechlein A."/>
            <person name="Hemmerich C."/>
            <person name="Brun Y.V."/>
        </authorList>
    </citation>
    <scope>NUCLEOTIDE SEQUENCE [LARGE SCALE GENOMIC DNA]</scope>
    <source>
        <strain evidence="18">ATCC 51888 / DSM 1869 / NCIB 11706 / TK 0415</strain>
    </source>
</reference>
<dbReference type="HOGENOM" id="CLU_000445_114_21_5"/>
<proteinExistence type="predicted"/>
<evidence type="ECO:0000256" key="7">
    <source>
        <dbReference type="ARBA" id="ARBA00022692"/>
    </source>
</evidence>
<dbReference type="Pfam" id="PF00072">
    <property type="entry name" value="Response_reg"/>
    <property type="match status" value="1"/>
</dbReference>
<evidence type="ECO:0000256" key="5">
    <source>
        <dbReference type="ARBA" id="ARBA00022553"/>
    </source>
</evidence>
<protein>
    <recommendedName>
        <fullName evidence="3">histidine kinase</fullName>
        <ecNumber evidence="3">2.7.13.3</ecNumber>
    </recommendedName>
</protein>
<keyword evidence="12" id="KW-0175">Coiled coil</keyword>
<evidence type="ECO:0000259" key="14">
    <source>
        <dbReference type="PROSITE" id="PS50109"/>
    </source>
</evidence>
<organism evidence="17 18">
    <name type="scientific">Hyphomicrobium denitrificans (strain ATCC 51888 / DSM 1869 / NCIMB 11706 / TK 0415)</name>
    <dbReference type="NCBI Taxonomy" id="582899"/>
    <lineage>
        <taxon>Bacteria</taxon>
        <taxon>Pseudomonadati</taxon>
        <taxon>Pseudomonadota</taxon>
        <taxon>Alphaproteobacteria</taxon>
        <taxon>Hyphomicrobiales</taxon>
        <taxon>Hyphomicrobiaceae</taxon>
        <taxon>Hyphomicrobium</taxon>
    </lineage>
</organism>
<feature type="modified residue" description="4-aspartylphosphate" evidence="11">
    <location>
        <position position="721"/>
    </location>
</feature>
<dbReference type="Gene3D" id="3.40.50.2300">
    <property type="match status" value="1"/>
</dbReference>
<dbReference type="GO" id="GO:0000155">
    <property type="term" value="F:phosphorelay sensor kinase activity"/>
    <property type="evidence" value="ECO:0007669"/>
    <property type="project" value="InterPro"/>
</dbReference>
<dbReference type="SUPFAM" id="SSF52172">
    <property type="entry name" value="CheY-like"/>
    <property type="match status" value="1"/>
</dbReference>
<evidence type="ECO:0000256" key="9">
    <source>
        <dbReference type="ARBA" id="ARBA00022989"/>
    </source>
</evidence>
<dbReference type="AlphaFoldDB" id="D8JXP4"/>
<dbReference type="SUPFAM" id="SSF47384">
    <property type="entry name" value="Homodimeric domain of signal transducing histidine kinase"/>
    <property type="match status" value="1"/>
</dbReference>
<dbReference type="InterPro" id="IPR036097">
    <property type="entry name" value="HisK_dim/P_sf"/>
</dbReference>
<evidence type="ECO:0000256" key="2">
    <source>
        <dbReference type="ARBA" id="ARBA00004651"/>
    </source>
</evidence>
<keyword evidence="9 13" id="KW-1133">Transmembrane helix</keyword>
<dbReference type="Gene3D" id="3.30.450.20">
    <property type="entry name" value="PAS domain"/>
    <property type="match status" value="1"/>
</dbReference>
<dbReference type="InterPro" id="IPR003660">
    <property type="entry name" value="HAMP_dom"/>
</dbReference>
<feature type="domain" description="HAMP" evidence="16">
    <location>
        <begin position="337"/>
        <end position="389"/>
    </location>
</feature>
<keyword evidence="4" id="KW-1003">Cell membrane</keyword>
<dbReference type="PROSITE" id="PS50109">
    <property type="entry name" value="HIS_KIN"/>
    <property type="match status" value="1"/>
</dbReference>
<dbReference type="KEGG" id="hdn:Hden_3434"/>
<evidence type="ECO:0000256" key="3">
    <source>
        <dbReference type="ARBA" id="ARBA00012438"/>
    </source>
</evidence>
<dbReference type="SMART" id="SM00448">
    <property type="entry name" value="REC"/>
    <property type="match status" value="1"/>
</dbReference>
<dbReference type="Pfam" id="PF00512">
    <property type="entry name" value="HisKA"/>
    <property type="match status" value="1"/>
</dbReference>
<dbReference type="eggNOG" id="COG0784">
    <property type="taxonomic scope" value="Bacteria"/>
</dbReference>
<evidence type="ECO:0000256" key="8">
    <source>
        <dbReference type="ARBA" id="ARBA00022777"/>
    </source>
</evidence>
<keyword evidence="7 13" id="KW-0812">Transmembrane</keyword>
<dbReference type="InterPro" id="IPR011006">
    <property type="entry name" value="CheY-like_superfamily"/>
</dbReference>
<comment type="subcellular location">
    <subcellularLocation>
        <location evidence="2">Cell membrane</location>
        <topology evidence="2">Multi-pass membrane protein</topology>
    </subcellularLocation>
</comment>
<dbReference type="InterPro" id="IPR005467">
    <property type="entry name" value="His_kinase_dom"/>
</dbReference>
<evidence type="ECO:0000256" key="12">
    <source>
        <dbReference type="SAM" id="Coils"/>
    </source>
</evidence>
<dbReference type="InterPro" id="IPR036890">
    <property type="entry name" value="HATPase_C_sf"/>
</dbReference>
<dbReference type="SUPFAM" id="SSF55874">
    <property type="entry name" value="ATPase domain of HSP90 chaperone/DNA topoisomerase II/histidine kinase"/>
    <property type="match status" value="1"/>
</dbReference>
<dbReference type="InterPro" id="IPR033479">
    <property type="entry name" value="dCache_1"/>
</dbReference>
<feature type="transmembrane region" description="Helical" evidence="13">
    <location>
        <begin position="317"/>
        <end position="336"/>
    </location>
</feature>
<dbReference type="PROSITE" id="PS50885">
    <property type="entry name" value="HAMP"/>
    <property type="match status" value="1"/>
</dbReference>
<dbReference type="STRING" id="582899.Hden_3434"/>
<evidence type="ECO:0000256" key="1">
    <source>
        <dbReference type="ARBA" id="ARBA00000085"/>
    </source>
</evidence>
<evidence type="ECO:0000256" key="10">
    <source>
        <dbReference type="ARBA" id="ARBA00023136"/>
    </source>
</evidence>
<evidence type="ECO:0000256" key="11">
    <source>
        <dbReference type="PROSITE-ProRule" id="PRU00169"/>
    </source>
</evidence>
<comment type="catalytic activity">
    <reaction evidence="1">
        <text>ATP + protein L-histidine = ADP + protein N-phospho-L-histidine.</text>
        <dbReference type="EC" id="2.7.13.3"/>
    </reaction>
</comment>
<dbReference type="EC" id="2.7.13.3" evidence="3"/>